<comment type="subcellular location">
    <subcellularLocation>
        <location evidence="1">Membrane</location>
        <topology evidence="1">Multi-pass membrane protein</topology>
    </subcellularLocation>
</comment>
<dbReference type="PANTHER" id="PTHR37422">
    <property type="entry name" value="TEICHURONIC ACID BIOSYNTHESIS PROTEIN TUAE"/>
    <property type="match status" value="1"/>
</dbReference>
<organism evidence="7 8">
    <name type="scientific">Luteococcus peritonei</name>
    <dbReference type="NCBI Taxonomy" id="88874"/>
    <lineage>
        <taxon>Bacteria</taxon>
        <taxon>Bacillati</taxon>
        <taxon>Actinomycetota</taxon>
        <taxon>Actinomycetes</taxon>
        <taxon>Propionibacteriales</taxon>
        <taxon>Propionibacteriaceae</taxon>
        <taxon>Luteococcus</taxon>
    </lineage>
</organism>
<evidence type="ECO:0000256" key="4">
    <source>
        <dbReference type="ARBA" id="ARBA00023136"/>
    </source>
</evidence>
<evidence type="ECO:0000256" key="3">
    <source>
        <dbReference type="ARBA" id="ARBA00022989"/>
    </source>
</evidence>
<dbReference type="GO" id="GO:0016874">
    <property type="term" value="F:ligase activity"/>
    <property type="evidence" value="ECO:0007669"/>
    <property type="project" value="UniProtKB-KW"/>
</dbReference>
<feature type="transmembrane region" description="Helical" evidence="5">
    <location>
        <begin position="344"/>
        <end position="368"/>
    </location>
</feature>
<evidence type="ECO:0000259" key="6">
    <source>
        <dbReference type="Pfam" id="PF04932"/>
    </source>
</evidence>
<evidence type="ECO:0000256" key="5">
    <source>
        <dbReference type="SAM" id="Phobius"/>
    </source>
</evidence>
<feature type="transmembrane region" description="Helical" evidence="5">
    <location>
        <begin position="233"/>
        <end position="259"/>
    </location>
</feature>
<feature type="transmembrane region" description="Helical" evidence="5">
    <location>
        <begin position="21"/>
        <end position="43"/>
    </location>
</feature>
<proteinExistence type="predicted"/>
<evidence type="ECO:0000313" key="8">
    <source>
        <dbReference type="Proteomes" id="UP001597326"/>
    </source>
</evidence>
<feature type="transmembrane region" description="Helical" evidence="5">
    <location>
        <begin position="87"/>
        <end position="105"/>
    </location>
</feature>
<dbReference type="InterPro" id="IPR007016">
    <property type="entry name" value="O-antigen_ligase-rel_domated"/>
</dbReference>
<evidence type="ECO:0000313" key="7">
    <source>
        <dbReference type="EMBL" id="MFD1889256.1"/>
    </source>
</evidence>
<dbReference type="PANTHER" id="PTHR37422:SF13">
    <property type="entry name" value="LIPOPOLYSACCHARIDE BIOSYNTHESIS PROTEIN PA4999-RELATED"/>
    <property type="match status" value="1"/>
</dbReference>
<feature type="transmembrane region" description="Helical" evidence="5">
    <location>
        <begin position="49"/>
        <end position="66"/>
    </location>
</feature>
<keyword evidence="4 5" id="KW-0472">Membrane</keyword>
<keyword evidence="3 5" id="KW-1133">Transmembrane helix</keyword>
<keyword evidence="8" id="KW-1185">Reference proteome</keyword>
<name>A0ABW4RSF8_9ACTN</name>
<feature type="transmembrane region" description="Helical" evidence="5">
    <location>
        <begin position="389"/>
        <end position="408"/>
    </location>
</feature>
<keyword evidence="7" id="KW-0436">Ligase</keyword>
<comment type="caution">
    <text evidence="7">The sequence shown here is derived from an EMBL/GenBank/DDBJ whole genome shotgun (WGS) entry which is preliminary data.</text>
</comment>
<reference evidence="8" key="1">
    <citation type="journal article" date="2019" name="Int. J. Syst. Evol. Microbiol.">
        <title>The Global Catalogue of Microorganisms (GCM) 10K type strain sequencing project: providing services to taxonomists for standard genome sequencing and annotation.</title>
        <authorList>
            <consortium name="The Broad Institute Genomics Platform"/>
            <consortium name="The Broad Institute Genome Sequencing Center for Infectious Disease"/>
            <person name="Wu L."/>
            <person name="Ma J."/>
        </authorList>
    </citation>
    <scope>NUCLEOTIDE SEQUENCE [LARGE SCALE GENOMIC DNA]</scope>
    <source>
        <strain evidence="8">CAIM 431</strain>
    </source>
</reference>
<evidence type="ECO:0000256" key="1">
    <source>
        <dbReference type="ARBA" id="ARBA00004141"/>
    </source>
</evidence>
<dbReference type="Proteomes" id="UP001597326">
    <property type="component" value="Unassembled WGS sequence"/>
</dbReference>
<dbReference type="EMBL" id="JBHUFZ010000008">
    <property type="protein sequence ID" value="MFD1889256.1"/>
    <property type="molecule type" value="Genomic_DNA"/>
</dbReference>
<feature type="transmembrane region" description="Helical" evidence="5">
    <location>
        <begin position="414"/>
        <end position="430"/>
    </location>
</feature>
<gene>
    <name evidence="7" type="ORF">ACFSCS_03515</name>
</gene>
<feature type="domain" description="O-antigen ligase-related" evidence="6">
    <location>
        <begin position="233"/>
        <end position="360"/>
    </location>
</feature>
<dbReference type="Pfam" id="PF04932">
    <property type="entry name" value="Wzy_C"/>
    <property type="match status" value="1"/>
</dbReference>
<accession>A0ABW4RSF8</accession>
<feature type="transmembrane region" description="Helical" evidence="5">
    <location>
        <begin position="117"/>
        <end position="135"/>
    </location>
</feature>
<evidence type="ECO:0000256" key="2">
    <source>
        <dbReference type="ARBA" id="ARBA00022692"/>
    </source>
</evidence>
<keyword evidence="2 5" id="KW-0812">Transmembrane</keyword>
<feature type="transmembrane region" description="Helical" evidence="5">
    <location>
        <begin position="271"/>
        <end position="290"/>
    </location>
</feature>
<sequence length="440" mass="46939">MSSQVSSRRAAASGWGERAGLDVTAVFTGYVVLLFAIPATMIVAPLGTLGAPATILSLLALVWYLWHHLHRSTGVQGGSSPVRRAGIGFILVMLLVYGHAMTTFVPGAEVTNADSSLLRIIGLIGLMLVCSDGINSTRRWRTLMQRMAFAGAAIALLAILQFATGQLWVDMISIPGLTPPTAAEIGSRGEFTRPSATATNAIEFGAVIAMLLPIAFTNAQTAVRHRFWNWLPVVMIALAALLSLSRTAIICVVLGMAILVPAWSRRARLQLLVAAPFGIALAGVAIPGLLGTLRGMFLGVGTDSSVSSRTSAYAVAWSYIERQPWLGRGYNTFLPQYWILDNAYLQNLIGTGIIGILALFVLLFAAMYSARQAQRLFVDRDDALMARSLLAATAAGSVSLFFFDGFVFPQSAGILMLVLGLASAALRLARTSREPGGSRR</sequence>
<protein>
    <submittedName>
        <fullName evidence="7">O-antigen ligase family protein</fullName>
    </submittedName>
</protein>
<dbReference type="InterPro" id="IPR051533">
    <property type="entry name" value="WaaL-like"/>
</dbReference>
<dbReference type="RefSeq" id="WP_343872248.1">
    <property type="nucleotide sequence ID" value="NZ_BAAAIX010000007.1"/>
</dbReference>
<feature type="transmembrane region" description="Helical" evidence="5">
    <location>
        <begin position="147"/>
        <end position="169"/>
    </location>
</feature>